<feature type="compositionally biased region" description="Basic and acidic residues" evidence="1">
    <location>
        <begin position="178"/>
        <end position="187"/>
    </location>
</feature>
<dbReference type="Proteomes" id="UP000007494">
    <property type="component" value="Chromosome XI"/>
</dbReference>
<feature type="compositionally biased region" description="Low complexity" evidence="1">
    <location>
        <begin position="231"/>
        <end position="243"/>
    </location>
</feature>
<name>F0VNZ1_NEOCL</name>
<evidence type="ECO:0000313" key="4">
    <source>
        <dbReference type="Proteomes" id="UP000007494"/>
    </source>
</evidence>
<evidence type="ECO:0000313" key="3">
    <source>
        <dbReference type="EMBL" id="CEL70173.1"/>
    </source>
</evidence>
<reference evidence="3" key="4">
    <citation type="journal article" date="2015" name="PLoS ONE">
        <title>Comprehensive Evaluation of Toxoplasma gondii VEG and Neospora caninum LIV Genomes with Tachyzoite Stage Transcriptome and Proteome Defines Novel Transcript Features.</title>
        <authorList>
            <person name="Ramaprasad A."/>
            <person name="Mourier T."/>
            <person name="Naeem R."/>
            <person name="Malas T.B."/>
            <person name="Moussa E."/>
            <person name="Panigrahi A."/>
            <person name="Vermont S.J."/>
            <person name="Otto T.D."/>
            <person name="Wastling J."/>
            <person name="Pain A."/>
        </authorList>
    </citation>
    <scope>NUCLEOTIDE SEQUENCE</scope>
    <source>
        <strain evidence="3">Liverpool</strain>
    </source>
</reference>
<feature type="compositionally biased region" description="Polar residues" evidence="1">
    <location>
        <begin position="41"/>
        <end position="54"/>
    </location>
</feature>
<reference evidence="2" key="1">
    <citation type="submission" date="2011-02" db="EMBL/GenBank/DDBJ databases">
        <authorList>
            <person name="Aslett M."/>
        </authorList>
    </citation>
    <scope>NUCLEOTIDE SEQUENCE</scope>
    <source>
        <strain evidence="2">Liverpool</strain>
    </source>
</reference>
<feature type="compositionally biased region" description="Basic and acidic residues" evidence="1">
    <location>
        <begin position="198"/>
        <end position="210"/>
    </location>
</feature>
<organism evidence="2 4">
    <name type="scientific">Neospora caninum (strain Liverpool)</name>
    <dbReference type="NCBI Taxonomy" id="572307"/>
    <lineage>
        <taxon>Eukaryota</taxon>
        <taxon>Sar</taxon>
        <taxon>Alveolata</taxon>
        <taxon>Apicomplexa</taxon>
        <taxon>Conoidasida</taxon>
        <taxon>Coccidia</taxon>
        <taxon>Eucoccidiorida</taxon>
        <taxon>Eimeriorina</taxon>
        <taxon>Sarcocystidae</taxon>
        <taxon>Neospora</taxon>
    </lineage>
</organism>
<dbReference type="VEuPathDB" id="ToxoDB:NCLIV_058600"/>
<feature type="compositionally biased region" description="Basic residues" evidence="1">
    <location>
        <begin position="548"/>
        <end position="558"/>
    </location>
</feature>
<dbReference type="EMBL" id="FR823392">
    <property type="protein sequence ID" value="CBZ55437.1"/>
    <property type="molecule type" value="Genomic_DNA"/>
</dbReference>
<dbReference type="RefSeq" id="XP_003885465.1">
    <property type="nucleotide sequence ID" value="XM_003885416.1"/>
</dbReference>
<keyword evidence="4" id="KW-1185">Reference proteome</keyword>
<gene>
    <name evidence="3" type="ORF">BN1204_058600</name>
    <name evidence="2" type="ORF">NCLIV_058600</name>
</gene>
<accession>F0VNZ1</accession>
<evidence type="ECO:0000313" key="2">
    <source>
        <dbReference type="EMBL" id="CBZ55437.1"/>
    </source>
</evidence>
<feature type="compositionally biased region" description="Basic and acidic residues" evidence="1">
    <location>
        <begin position="111"/>
        <end position="121"/>
    </location>
</feature>
<dbReference type="GeneID" id="13440850"/>
<dbReference type="OrthoDB" id="10326025at2759"/>
<evidence type="ECO:0000256" key="1">
    <source>
        <dbReference type="SAM" id="MobiDB-lite"/>
    </source>
</evidence>
<dbReference type="OMA" id="HETNTAY"/>
<protein>
    <submittedName>
        <fullName evidence="2">Uncharacterized protein</fullName>
    </submittedName>
</protein>
<proteinExistence type="predicted"/>
<feature type="compositionally biased region" description="Low complexity" evidence="1">
    <location>
        <begin position="21"/>
        <end position="36"/>
    </location>
</feature>
<feature type="compositionally biased region" description="Basic and acidic residues" evidence="1">
    <location>
        <begin position="156"/>
        <end position="170"/>
    </location>
</feature>
<sequence length="603" mass="63288">MDVAGEGFVPHLESAQGHSTTELAEPSAPSESSATSPLPPNSSMSFGDQETVTAAPNDEFDSVRAENVGPVDVNENQMSGDVSQEVLPAEPQQAKDDANPSVKVLPEEALNSEKENERLQVDPEGNGVLDSRLDDAAQTDSEGDREVDSPALIEIGDDKDRDGAPGEGGDRLPSTTENSRKEVDPLKENSAAFEEEEKTQKQLDTEKEADQAEVSPANPEASPSMTPPAAEPSTAETGGTPETAETHEKMVNGRAPSSSGDSDTPVPEPAEESEKAYEPGVVSVNAYPSSVSGAASDGDLNRDQHGTVVSSSELPQSSTSFEDADLDGEVPTSRHAGEGIAAVPSFTDGHSHTPHSSDTASGLLEPIPLSHQDMEVVNEVRESHQLAHIVDDAERGILADHQLQNGSTALLGVLPEAGASHEPVHHGEHSFALEGSVFAERPETHGVPHTGPLEYSHGMIPTSTAHEVPVGVIVHGGVTSAPGPAQTHLLPPMAAAMHAIQSPFLSHETNTAYSAPMHAKSAAGKYVTVPAAPTTLVKSDEVVASSRGGKKKGGKNKKNSSAVVYEASPGPLIPEQKTTMYVAEPTYLEVQEKPKKRSRRVPM</sequence>
<reference evidence="4" key="3">
    <citation type="journal article" date="2012" name="PLoS Pathog.">
        <title>Comparative genomics of the apicomplexan parasites Toxoplasma gondii and Neospora caninum: Coccidia differing in host range and transmission strategy.</title>
        <authorList>
            <person name="Reid A.J."/>
            <person name="Vermont S.J."/>
            <person name="Cotton J.A."/>
            <person name="Harris D."/>
            <person name="Hill-Cawthorne G.A."/>
            <person name="Konen-Waisman S."/>
            <person name="Latham S.M."/>
            <person name="Mourier T."/>
            <person name="Norton R."/>
            <person name="Quail M.A."/>
            <person name="Sanders M."/>
            <person name="Shanmugam D."/>
            <person name="Sohal A."/>
            <person name="Wasmuth J.D."/>
            <person name="Brunk B."/>
            <person name="Grigg M.E."/>
            <person name="Howard J.C."/>
            <person name="Parkinson J."/>
            <person name="Roos D.S."/>
            <person name="Trees A.J."/>
            <person name="Berriman M."/>
            <person name="Pain A."/>
            <person name="Wastling J.M."/>
        </authorList>
    </citation>
    <scope>NUCLEOTIDE SEQUENCE [LARGE SCALE GENOMIC DNA]</scope>
    <source>
        <strain evidence="4">Liverpool</strain>
    </source>
</reference>
<feature type="compositionally biased region" description="Polar residues" evidence="1">
    <location>
        <begin position="307"/>
        <end position="321"/>
    </location>
</feature>
<dbReference type="AlphaFoldDB" id="F0VNZ1"/>
<reference evidence="2" key="2">
    <citation type="submission" date="2011-03" db="EMBL/GenBank/DDBJ databases">
        <title>Comparative genomics and transcriptomics of Neospora caninum and Toxoplasma gondii.</title>
        <authorList>
            <person name="Reid A.J."/>
            <person name="Sohal A."/>
            <person name="Harris D."/>
            <person name="Quail M."/>
            <person name="Sanders M."/>
            <person name="Berriman M."/>
            <person name="Wastling J.M."/>
            <person name="Pain A."/>
        </authorList>
    </citation>
    <scope>NUCLEOTIDE SEQUENCE</scope>
    <source>
        <strain evidence="2">Liverpool</strain>
    </source>
</reference>
<dbReference type="InParanoid" id="F0VNZ1"/>
<dbReference type="EMBL" id="LN714486">
    <property type="protein sequence ID" value="CEL70173.1"/>
    <property type="molecule type" value="Genomic_DNA"/>
</dbReference>
<dbReference type="eggNOG" id="ENOG502QYD9">
    <property type="taxonomic scope" value="Eukaryota"/>
</dbReference>
<feature type="region of interest" description="Disordered" evidence="1">
    <location>
        <begin position="1"/>
        <end position="363"/>
    </location>
</feature>
<feature type="region of interest" description="Disordered" evidence="1">
    <location>
        <begin position="541"/>
        <end position="572"/>
    </location>
</feature>